<gene>
    <name evidence="2" type="ORF">HU200_025343</name>
</gene>
<proteinExistence type="predicted"/>
<dbReference type="AlphaFoldDB" id="A0A835C137"/>
<accession>A0A835C137</accession>
<evidence type="ECO:0000259" key="1">
    <source>
        <dbReference type="Pfam" id="PF03372"/>
    </source>
</evidence>
<dbReference type="Proteomes" id="UP000636709">
    <property type="component" value="Unassembled WGS sequence"/>
</dbReference>
<dbReference type="Gene3D" id="3.60.10.10">
    <property type="entry name" value="Endonuclease/exonuclease/phosphatase"/>
    <property type="match status" value="1"/>
</dbReference>
<protein>
    <recommendedName>
        <fullName evidence="1">Endonuclease/exonuclease/phosphatase domain-containing protein</fullName>
    </recommendedName>
</protein>
<comment type="caution">
    <text evidence="2">The sequence shown here is derived from an EMBL/GenBank/DDBJ whole genome shotgun (WGS) entry which is preliminary data.</text>
</comment>
<dbReference type="Pfam" id="PF03372">
    <property type="entry name" value="Exo_endo_phos"/>
    <property type="match status" value="1"/>
</dbReference>
<dbReference type="InterPro" id="IPR036691">
    <property type="entry name" value="Endo/exonu/phosph_ase_sf"/>
</dbReference>
<keyword evidence="3" id="KW-1185">Reference proteome</keyword>
<reference evidence="2" key="1">
    <citation type="submission" date="2020-07" db="EMBL/GenBank/DDBJ databases">
        <title>Genome sequence and genetic diversity analysis of an under-domesticated orphan crop, white fonio (Digitaria exilis).</title>
        <authorList>
            <person name="Bennetzen J.L."/>
            <person name="Chen S."/>
            <person name="Ma X."/>
            <person name="Wang X."/>
            <person name="Yssel A.E.J."/>
            <person name="Chaluvadi S.R."/>
            <person name="Johnson M."/>
            <person name="Gangashetty P."/>
            <person name="Hamidou F."/>
            <person name="Sanogo M.D."/>
            <person name="Zwaenepoel A."/>
            <person name="Wallace J."/>
            <person name="Van De Peer Y."/>
            <person name="Van Deynze A."/>
        </authorList>
    </citation>
    <scope>NUCLEOTIDE SEQUENCE</scope>
    <source>
        <tissue evidence="2">Leaves</tissue>
    </source>
</reference>
<name>A0A835C137_9POAL</name>
<evidence type="ECO:0000313" key="3">
    <source>
        <dbReference type="Proteomes" id="UP000636709"/>
    </source>
</evidence>
<dbReference type="PANTHER" id="PTHR33710:SF48">
    <property type="entry name" value="OS02G0307075 PROTEIN"/>
    <property type="match status" value="1"/>
</dbReference>
<feature type="domain" description="Endonuclease/exonuclease/phosphatase" evidence="1">
    <location>
        <begin position="2"/>
        <end position="203"/>
    </location>
</feature>
<sequence length="435" mass="49992">MIQSTQPKLVCLQESKLEEISDNLGKEFLGQRLSHFIYLPATGVRGGIVLAWDDDYICTAGHLRREFSLTTTVTMRLTNVSFLLTVVYGPATDLDKPRFLAELEEIKPAGNILWLCLGDFNLIYSAEDKNNLNLNRRFMTLFRRTLDRCELLEITLQNRKYTWSNERECSTLVRLDRAFCNKEWGLAFPSVCLHALSSSASDHCPLFLSQIRQQPRKERFKFENFWIKVPGFQEVIKNAWESPVSGISPLNILHHKLSNTAKALRAWSSSLFGEAMLQFHMAQEIILRLDMAQDTRTLTQDETELRRALKVRVQGLAAVERSRRRQCSRLTWLKEGDACTKFFHLKANARKRKNFIPCLKKADGTIIWSHEEKEAEIANHFQNTLGRKETRSCSFSWEDLELATVQLSTLDAPFTEEEIWGAISQMPSEKAPGPC</sequence>
<evidence type="ECO:0000313" key="2">
    <source>
        <dbReference type="EMBL" id="KAF8718363.1"/>
    </source>
</evidence>
<dbReference type="SUPFAM" id="SSF56219">
    <property type="entry name" value="DNase I-like"/>
    <property type="match status" value="1"/>
</dbReference>
<organism evidence="2 3">
    <name type="scientific">Digitaria exilis</name>
    <dbReference type="NCBI Taxonomy" id="1010633"/>
    <lineage>
        <taxon>Eukaryota</taxon>
        <taxon>Viridiplantae</taxon>
        <taxon>Streptophyta</taxon>
        <taxon>Embryophyta</taxon>
        <taxon>Tracheophyta</taxon>
        <taxon>Spermatophyta</taxon>
        <taxon>Magnoliopsida</taxon>
        <taxon>Liliopsida</taxon>
        <taxon>Poales</taxon>
        <taxon>Poaceae</taxon>
        <taxon>PACMAD clade</taxon>
        <taxon>Panicoideae</taxon>
        <taxon>Panicodae</taxon>
        <taxon>Paniceae</taxon>
        <taxon>Anthephorinae</taxon>
        <taxon>Digitaria</taxon>
    </lineage>
</organism>
<dbReference type="EMBL" id="JACEFO010001710">
    <property type="protein sequence ID" value="KAF8718363.1"/>
    <property type="molecule type" value="Genomic_DNA"/>
</dbReference>
<dbReference type="OrthoDB" id="691898at2759"/>
<dbReference type="InterPro" id="IPR005135">
    <property type="entry name" value="Endo/exonuclease/phosphatase"/>
</dbReference>
<dbReference type="GO" id="GO:0003824">
    <property type="term" value="F:catalytic activity"/>
    <property type="evidence" value="ECO:0007669"/>
    <property type="project" value="InterPro"/>
</dbReference>
<dbReference type="PANTHER" id="PTHR33710">
    <property type="entry name" value="BNAC02G09200D PROTEIN"/>
    <property type="match status" value="1"/>
</dbReference>